<protein>
    <submittedName>
        <fullName evidence="3">Short-chain dehydrogenase</fullName>
    </submittedName>
</protein>
<dbReference type="Proteomes" id="UP000232196">
    <property type="component" value="Unassembled WGS sequence"/>
</dbReference>
<comment type="caution">
    <text evidence="3">The sequence shown here is derived from an EMBL/GenBank/DDBJ whole genome shotgun (WGS) entry which is preliminary data.</text>
</comment>
<evidence type="ECO:0000313" key="3">
    <source>
        <dbReference type="EMBL" id="PJZ25457.1"/>
    </source>
</evidence>
<evidence type="ECO:0000313" key="4">
    <source>
        <dbReference type="Proteomes" id="UP000232196"/>
    </source>
</evidence>
<comment type="similarity">
    <text evidence="1 2">Belongs to the short-chain dehydrogenases/reductases (SDR) family.</text>
</comment>
<dbReference type="InterPro" id="IPR050259">
    <property type="entry name" value="SDR"/>
</dbReference>
<name>A0A2M9XCQ3_9LEPT</name>
<evidence type="ECO:0000256" key="1">
    <source>
        <dbReference type="ARBA" id="ARBA00006484"/>
    </source>
</evidence>
<dbReference type="PANTHER" id="PTHR42879">
    <property type="entry name" value="3-OXOACYL-(ACYL-CARRIER-PROTEIN) REDUCTASE"/>
    <property type="match status" value="1"/>
</dbReference>
<dbReference type="SUPFAM" id="SSF51735">
    <property type="entry name" value="NAD(P)-binding Rossmann-fold domains"/>
    <property type="match status" value="1"/>
</dbReference>
<accession>A0A2M9XCQ3</accession>
<dbReference type="EMBL" id="NPDN01000005">
    <property type="protein sequence ID" value="PJZ25457.1"/>
    <property type="molecule type" value="Genomic_DNA"/>
</dbReference>
<dbReference type="PRINTS" id="PR00080">
    <property type="entry name" value="SDRFAMILY"/>
</dbReference>
<reference evidence="3 4" key="1">
    <citation type="submission" date="2017-07" db="EMBL/GenBank/DDBJ databases">
        <title>Leptospira spp. isolated from tropical soils.</title>
        <authorList>
            <person name="Thibeaux R."/>
            <person name="Iraola G."/>
            <person name="Ferres I."/>
            <person name="Bierque E."/>
            <person name="Girault D."/>
            <person name="Soupe-Gilbert M.-E."/>
            <person name="Picardeau M."/>
            <person name="Goarant C."/>
        </authorList>
    </citation>
    <scope>NUCLEOTIDE SEQUENCE [LARGE SCALE GENOMIC DNA]</scope>
    <source>
        <strain evidence="3 4">MCA1-C-A1</strain>
    </source>
</reference>
<proteinExistence type="inferred from homology"/>
<dbReference type="OrthoDB" id="5786478at2"/>
<dbReference type="InterPro" id="IPR002347">
    <property type="entry name" value="SDR_fam"/>
</dbReference>
<dbReference type="InterPro" id="IPR036291">
    <property type="entry name" value="NAD(P)-bd_dom_sf"/>
</dbReference>
<dbReference type="RefSeq" id="WP_100706802.1">
    <property type="nucleotide sequence ID" value="NZ_NPDL01000008.1"/>
</dbReference>
<dbReference type="Gene3D" id="3.40.50.720">
    <property type="entry name" value="NAD(P)-binding Rossmann-like Domain"/>
    <property type="match status" value="1"/>
</dbReference>
<sequence>MDKKIAIVTGASRGIGEEVSKQLSKSGIHIICASRKKENSEKTASFIRKEGGSAESFALDVSDPNSIQNFLKEVLSKYPKIDILVNNAGVYLDSGPIENTTLEMLQGTLDTNLIGPFLLSQKILGVMKKNGYGRIVNVSSGMGQLYDMSSGYSAYRISKTALNALTRILHSESSSKDIKVNSVCPGWVRTDMGGKSATRSVEHGAETIVWAAQLDKSGPSGIFLRDKKEIPW</sequence>
<dbReference type="Pfam" id="PF00106">
    <property type="entry name" value="adh_short"/>
    <property type="match status" value="1"/>
</dbReference>
<keyword evidence="4" id="KW-1185">Reference proteome</keyword>
<dbReference type="PANTHER" id="PTHR42879:SF2">
    <property type="entry name" value="3-OXOACYL-[ACYL-CARRIER-PROTEIN] REDUCTASE FABG"/>
    <property type="match status" value="1"/>
</dbReference>
<dbReference type="AlphaFoldDB" id="A0A2M9XCQ3"/>
<gene>
    <name evidence="3" type="ORF">CH357_11115</name>
</gene>
<organism evidence="3 4">
    <name type="scientific">Leptospira hartskeerlii</name>
    <dbReference type="NCBI Taxonomy" id="2023177"/>
    <lineage>
        <taxon>Bacteria</taxon>
        <taxon>Pseudomonadati</taxon>
        <taxon>Spirochaetota</taxon>
        <taxon>Spirochaetia</taxon>
        <taxon>Leptospirales</taxon>
        <taxon>Leptospiraceae</taxon>
        <taxon>Leptospira</taxon>
    </lineage>
</organism>
<dbReference type="PRINTS" id="PR00081">
    <property type="entry name" value="GDHRDH"/>
</dbReference>
<evidence type="ECO:0000256" key="2">
    <source>
        <dbReference type="RuleBase" id="RU000363"/>
    </source>
</evidence>